<protein>
    <recommendedName>
        <fullName evidence="1">Methyltransferase domain-containing protein</fullName>
    </recommendedName>
</protein>
<dbReference type="InterPro" id="IPR041698">
    <property type="entry name" value="Methyltransf_25"/>
</dbReference>
<dbReference type="SUPFAM" id="SSF53335">
    <property type="entry name" value="S-adenosyl-L-methionine-dependent methyltransferases"/>
    <property type="match status" value="1"/>
</dbReference>
<organism evidence="2 3">
    <name type="scientific">Methanothermobacter tenebrarum</name>
    <dbReference type="NCBI Taxonomy" id="680118"/>
    <lineage>
        <taxon>Archaea</taxon>
        <taxon>Methanobacteriati</taxon>
        <taxon>Methanobacteriota</taxon>
        <taxon>Methanomada group</taxon>
        <taxon>Methanobacteria</taxon>
        <taxon>Methanobacteriales</taxon>
        <taxon>Methanobacteriaceae</taxon>
        <taxon>Methanothermobacter</taxon>
    </lineage>
</organism>
<dbReference type="InterPro" id="IPR025799">
    <property type="entry name" value="Arg_MeTrfase"/>
</dbReference>
<dbReference type="PANTHER" id="PTHR11006:SF4">
    <property type="entry name" value="PROTEIN ARGININE N-METHYLTRANSFERASE 7"/>
    <property type="match status" value="1"/>
</dbReference>
<sequence>MRFFVTAYHHNLLRDYERLSGFYEAIKEHAHGIVYDIGAGSGILSYFAAPYSKTVFAIEKDEKIASYASRNLEGLPNVRVVNRDVLLYDFPFQADTIICEMLDTALIDEEQVPVVNKCLEHLKEDGRIIPYGVINGAEAIEMDSETIRYDENYQYKTRGSLTIYDIIKFNKRVDEKFKKTFKVPANGRINGLKITTFTLLTENIIAGPTEMMNPPLLIPLEEIKQENYMIKVTLSYKMGGGLNTIKAKIKDIEDQHEYKKRT</sequence>
<accession>A0ABN6PEQ3</accession>
<reference evidence="2 3" key="1">
    <citation type="submission" date="2022-04" db="EMBL/GenBank/DDBJ databases">
        <title>Complete genome of Methanothermobacter tenebrarum strain RMAS.</title>
        <authorList>
            <person name="Nakamura K."/>
            <person name="Oshima K."/>
            <person name="Hattori M."/>
            <person name="Kamagata Y."/>
            <person name="Takamizawa K."/>
        </authorList>
    </citation>
    <scope>NUCLEOTIDE SEQUENCE [LARGE SCALE GENOMIC DNA]</scope>
    <source>
        <strain evidence="2 3">RMAS</strain>
    </source>
</reference>
<keyword evidence="3" id="KW-1185">Reference proteome</keyword>
<dbReference type="InterPro" id="IPR020596">
    <property type="entry name" value="rRNA_Ade_Mease_Trfase_CS"/>
</dbReference>
<dbReference type="GeneID" id="71965310"/>
<gene>
    <name evidence="2" type="ORF">MTTB_07910</name>
</gene>
<evidence type="ECO:0000313" key="3">
    <source>
        <dbReference type="Proteomes" id="UP000831817"/>
    </source>
</evidence>
<dbReference type="CDD" id="cd02440">
    <property type="entry name" value="AdoMet_MTases"/>
    <property type="match status" value="1"/>
</dbReference>
<proteinExistence type="predicted"/>
<dbReference type="Gene3D" id="3.40.50.150">
    <property type="entry name" value="Vaccinia Virus protein VP39"/>
    <property type="match status" value="1"/>
</dbReference>
<dbReference type="EMBL" id="AP025698">
    <property type="protein sequence ID" value="BDH79412.1"/>
    <property type="molecule type" value="Genomic_DNA"/>
</dbReference>
<dbReference type="RefSeq" id="WP_248565227.1">
    <property type="nucleotide sequence ID" value="NZ_AP025698.1"/>
</dbReference>
<dbReference type="InterPro" id="IPR029063">
    <property type="entry name" value="SAM-dependent_MTases_sf"/>
</dbReference>
<feature type="domain" description="Methyltransferase" evidence="1">
    <location>
        <begin position="34"/>
        <end position="126"/>
    </location>
</feature>
<name>A0ABN6PEQ3_9EURY</name>
<evidence type="ECO:0000313" key="2">
    <source>
        <dbReference type="EMBL" id="BDH79412.1"/>
    </source>
</evidence>
<dbReference type="Proteomes" id="UP000831817">
    <property type="component" value="Chromosome"/>
</dbReference>
<dbReference type="PANTHER" id="PTHR11006">
    <property type="entry name" value="PROTEIN ARGININE N-METHYLTRANSFERASE"/>
    <property type="match status" value="1"/>
</dbReference>
<dbReference type="Pfam" id="PF13649">
    <property type="entry name" value="Methyltransf_25"/>
    <property type="match status" value="1"/>
</dbReference>
<dbReference type="PIRSF" id="PIRSF006607">
    <property type="entry name" value="RNAmts_UCP006607"/>
    <property type="match status" value="1"/>
</dbReference>
<dbReference type="InterPro" id="IPR021172">
    <property type="entry name" value="UCP006607_RNA_methylase-rel"/>
</dbReference>
<dbReference type="PROSITE" id="PS01131">
    <property type="entry name" value="RRNA_A_DIMETH"/>
    <property type="match status" value="1"/>
</dbReference>
<evidence type="ECO:0000259" key="1">
    <source>
        <dbReference type="Pfam" id="PF13649"/>
    </source>
</evidence>